<keyword evidence="3" id="KW-1185">Reference proteome</keyword>
<dbReference type="AlphaFoldDB" id="A0AAE1TUU9"/>
<gene>
    <name evidence="2" type="ORF">Pmani_028475</name>
</gene>
<evidence type="ECO:0000313" key="2">
    <source>
        <dbReference type="EMBL" id="KAK4299238.1"/>
    </source>
</evidence>
<proteinExistence type="predicted"/>
<dbReference type="EMBL" id="JAWZYT010003279">
    <property type="protein sequence ID" value="KAK4299238.1"/>
    <property type="molecule type" value="Genomic_DNA"/>
</dbReference>
<evidence type="ECO:0000256" key="1">
    <source>
        <dbReference type="SAM" id="Coils"/>
    </source>
</evidence>
<feature type="coiled-coil region" evidence="1">
    <location>
        <begin position="2"/>
        <end position="39"/>
    </location>
</feature>
<sequence length="133" mass="14982">MEEEMEEEEEEEEMEMEIVMEMEMEMEEEEKKEGEEKEDEDAHDPYLHATQAGHVLGGQAVSQLQVGAAGVIIVVIGRRESAVVLRESVDMHSRPSVSVIILGPSLHDASVRVRRMHPDLQADQRTGVKVLEC</sequence>
<keyword evidence="1" id="KW-0175">Coiled coil</keyword>
<protein>
    <submittedName>
        <fullName evidence="2">Uncharacterized protein</fullName>
    </submittedName>
</protein>
<dbReference type="Proteomes" id="UP001292094">
    <property type="component" value="Unassembled WGS sequence"/>
</dbReference>
<accession>A0AAE1TUU9</accession>
<evidence type="ECO:0000313" key="3">
    <source>
        <dbReference type="Proteomes" id="UP001292094"/>
    </source>
</evidence>
<name>A0AAE1TUU9_9EUCA</name>
<comment type="caution">
    <text evidence="2">The sequence shown here is derived from an EMBL/GenBank/DDBJ whole genome shotgun (WGS) entry which is preliminary data.</text>
</comment>
<organism evidence="2 3">
    <name type="scientific">Petrolisthes manimaculis</name>
    <dbReference type="NCBI Taxonomy" id="1843537"/>
    <lineage>
        <taxon>Eukaryota</taxon>
        <taxon>Metazoa</taxon>
        <taxon>Ecdysozoa</taxon>
        <taxon>Arthropoda</taxon>
        <taxon>Crustacea</taxon>
        <taxon>Multicrustacea</taxon>
        <taxon>Malacostraca</taxon>
        <taxon>Eumalacostraca</taxon>
        <taxon>Eucarida</taxon>
        <taxon>Decapoda</taxon>
        <taxon>Pleocyemata</taxon>
        <taxon>Anomura</taxon>
        <taxon>Galatheoidea</taxon>
        <taxon>Porcellanidae</taxon>
        <taxon>Petrolisthes</taxon>
    </lineage>
</organism>
<reference evidence="2" key="1">
    <citation type="submission" date="2023-11" db="EMBL/GenBank/DDBJ databases">
        <title>Genome assemblies of two species of porcelain crab, Petrolisthes cinctipes and Petrolisthes manimaculis (Anomura: Porcellanidae).</title>
        <authorList>
            <person name="Angst P."/>
        </authorList>
    </citation>
    <scope>NUCLEOTIDE SEQUENCE</scope>
    <source>
        <strain evidence="2">PB745_02</strain>
        <tissue evidence="2">Gill</tissue>
    </source>
</reference>